<evidence type="ECO:0000313" key="1">
    <source>
        <dbReference type="EMBL" id="MBW96236.1"/>
    </source>
</evidence>
<organism evidence="1">
    <name type="scientific">Rhizophora mucronata</name>
    <name type="common">Asiatic mangrove</name>
    <dbReference type="NCBI Taxonomy" id="61149"/>
    <lineage>
        <taxon>Eukaryota</taxon>
        <taxon>Viridiplantae</taxon>
        <taxon>Streptophyta</taxon>
        <taxon>Embryophyta</taxon>
        <taxon>Tracheophyta</taxon>
        <taxon>Spermatophyta</taxon>
        <taxon>Magnoliopsida</taxon>
        <taxon>eudicotyledons</taxon>
        <taxon>Gunneridae</taxon>
        <taxon>Pentapetalae</taxon>
        <taxon>rosids</taxon>
        <taxon>fabids</taxon>
        <taxon>Malpighiales</taxon>
        <taxon>Rhizophoraceae</taxon>
        <taxon>Rhizophora</taxon>
    </lineage>
</organism>
<dbReference type="AlphaFoldDB" id="A0A2P2JRX3"/>
<proteinExistence type="predicted"/>
<protein>
    <submittedName>
        <fullName evidence="1">Uncharacterized protein</fullName>
    </submittedName>
</protein>
<dbReference type="EMBL" id="GGEC01015753">
    <property type="protein sequence ID" value="MBW96236.1"/>
    <property type="molecule type" value="Transcribed_RNA"/>
</dbReference>
<accession>A0A2P2JRX3</accession>
<name>A0A2P2JRX3_RHIMU</name>
<reference evidence="1" key="1">
    <citation type="submission" date="2018-02" db="EMBL/GenBank/DDBJ databases">
        <title>Rhizophora mucronata_Transcriptome.</title>
        <authorList>
            <person name="Meera S.P."/>
            <person name="Sreeshan A."/>
            <person name="Augustine A."/>
        </authorList>
    </citation>
    <scope>NUCLEOTIDE SEQUENCE</scope>
    <source>
        <tissue evidence="1">Leaf</tissue>
    </source>
</reference>
<sequence>MKERKTKDKQLVPHLVNKKCCLILPSANPENDELAANETVDRRWCYRV</sequence>